<proteinExistence type="predicted"/>
<evidence type="ECO:0000313" key="3">
    <source>
        <dbReference type="Proteomes" id="UP001316087"/>
    </source>
</evidence>
<dbReference type="Pfam" id="PF00668">
    <property type="entry name" value="Condensation"/>
    <property type="match status" value="1"/>
</dbReference>
<dbReference type="Proteomes" id="UP001316087">
    <property type="component" value="Unassembled WGS sequence"/>
</dbReference>
<dbReference type="InterPro" id="IPR001242">
    <property type="entry name" value="Condensation_dom"/>
</dbReference>
<comment type="caution">
    <text evidence="2">The sequence shown here is derived from an EMBL/GenBank/DDBJ whole genome shotgun (WGS) entry which is preliminary data.</text>
</comment>
<name>A0ABS9UIA4_9BACL</name>
<organism evidence="2 3">
    <name type="scientific">Solibacillus palustris</name>
    <dbReference type="NCBI Taxonomy" id="2908203"/>
    <lineage>
        <taxon>Bacteria</taxon>
        <taxon>Bacillati</taxon>
        <taxon>Bacillota</taxon>
        <taxon>Bacilli</taxon>
        <taxon>Bacillales</taxon>
        <taxon>Caryophanaceae</taxon>
        <taxon>Solibacillus</taxon>
    </lineage>
</organism>
<feature type="non-terminal residue" evidence="2">
    <location>
        <position position="268"/>
    </location>
</feature>
<dbReference type="EMBL" id="JAKZFC010000024">
    <property type="protein sequence ID" value="MCH7324063.1"/>
    <property type="molecule type" value="Genomic_DNA"/>
</dbReference>
<keyword evidence="3" id="KW-1185">Reference proteome</keyword>
<dbReference type="Gene3D" id="3.30.559.30">
    <property type="entry name" value="Nonribosomal peptide synthetase, condensation domain"/>
    <property type="match status" value="1"/>
</dbReference>
<reference evidence="2 3" key="1">
    <citation type="submission" date="2022-03" db="EMBL/GenBank/DDBJ databases">
        <authorList>
            <person name="Jo J.-H."/>
            <person name="Im W.-T."/>
        </authorList>
    </citation>
    <scope>NUCLEOTIDE SEQUENCE [LARGE SCALE GENOMIC DNA]</scope>
    <source>
        <strain evidence="2 3">MA9</strain>
    </source>
</reference>
<gene>
    <name evidence="2" type="ORF">LZ480_19580</name>
</gene>
<evidence type="ECO:0000313" key="2">
    <source>
        <dbReference type="EMBL" id="MCH7324063.1"/>
    </source>
</evidence>
<protein>
    <submittedName>
        <fullName evidence="2">Condensation domain-containing protein</fullName>
    </submittedName>
</protein>
<feature type="domain" description="Condensation" evidence="1">
    <location>
        <begin position="12"/>
        <end position="244"/>
    </location>
</feature>
<dbReference type="SUPFAM" id="SSF52777">
    <property type="entry name" value="CoA-dependent acyltransferases"/>
    <property type="match status" value="1"/>
</dbReference>
<sequence length="268" mass="31364">MKEIKEHDPIKYWRKAIIKAKNSEEITWSHGEDSNEEGQYEIIIDKCYCDRLKEICKSNDLLAFTFIVSAFKVSLSKYLSKKDITVGIPCYRPVGQVILNKVLPLTSNIDYDQTFSDYMMNIKNEMLQIYKNQSFLNTKILQDENINNLMELTPINICMKGLHQEKDIDYILSSSKNQLTILLESLQNGSSYLKVIYDKKHLSEFDVKILSNSFFNVFKLILVNYKQKLSDVDLLLEGERNRLLNEFNHTDAEYPKDTTIQKIFEKQV</sequence>
<dbReference type="RefSeq" id="WP_241371220.1">
    <property type="nucleotide sequence ID" value="NZ_JAKZFC010000024.1"/>
</dbReference>
<evidence type="ECO:0000259" key="1">
    <source>
        <dbReference type="Pfam" id="PF00668"/>
    </source>
</evidence>
<accession>A0ABS9UIA4</accession>